<gene>
    <name evidence="3" type="primary">dmpI</name>
    <name evidence="3" type="ORF">NCTC13102_01626</name>
</gene>
<proteinExistence type="predicted"/>
<evidence type="ECO:0000313" key="4">
    <source>
        <dbReference type="Proteomes" id="UP000250166"/>
    </source>
</evidence>
<name>A0A2X3DLX9_9HELI</name>
<organism evidence="3 4">
    <name type="scientific">Helicobacter fennelliae</name>
    <dbReference type="NCBI Taxonomy" id="215"/>
    <lineage>
        <taxon>Bacteria</taxon>
        <taxon>Pseudomonadati</taxon>
        <taxon>Campylobacterota</taxon>
        <taxon>Epsilonproteobacteria</taxon>
        <taxon>Campylobacterales</taxon>
        <taxon>Helicobacteraceae</taxon>
        <taxon>Helicobacter</taxon>
    </lineage>
</organism>
<dbReference type="InterPro" id="IPR004370">
    <property type="entry name" value="4-OT-like_dom"/>
</dbReference>
<evidence type="ECO:0000313" key="3">
    <source>
        <dbReference type="EMBL" id="SQB99190.1"/>
    </source>
</evidence>
<protein>
    <submittedName>
        <fullName evidence="3">4-oxalocrotonate tautomerase enzyme family protein</fullName>
        <ecNumber evidence="3">5.3.2.-</ecNumber>
    </submittedName>
</protein>
<accession>A0A2X3DLX9</accession>
<dbReference type="Gene3D" id="3.30.429.10">
    <property type="entry name" value="Macrophage Migration Inhibitory Factor"/>
    <property type="match status" value="1"/>
</dbReference>
<dbReference type="InterPro" id="IPR014347">
    <property type="entry name" value="Tautomerase/MIF_sf"/>
</dbReference>
<dbReference type="EC" id="5.3.2.-" evidence="3"/>
<dbReference type="Proteomes" id="UP000250166">
    <property type="component" value="Unassembled WGS sequence"/>
</dbReference>
<evidence type="ECO:0000256" key="1">
    <source>
        <dbReference type="ARBA" id="ARBA00023235"/>
    </source>
</evidence>
<dbReference type="RefSeq" id="WP_023948636.1">
    <property type="nucleotide sequence ID" value="NZ_JAERIV010000002.1"/>
</dbReference>
<dbReference type="AlphaFoldDB" id="A0A2X3DLX9"/>
<evidence type="ECO:0000259" key="2">
    <source>
        <dbReference type="Pfam" id="PF01361"/>
    </source>
</evidence>
<feature type="domain" description="4-oxalocrotonate tautomerase-like" evidence="2">
    <location>
        <begin position="2"/>
        <end position="56"/>
    </location>
</feature>
<dbReference type="Pfam" id="PF01361">
    <property type="entry name" value="Tautomerase"/>
    <property type="match status" value="1"/>
</dbReference>
<keyword evidence="1 3" id="KW-0413">Isomerase</keyword>
<sequence>MPLVTIKLAKPELDKAQKEQLIADITELLSTKYGKAKERIVVCLESIEPSDIGFGGIE</sequence>
<dbReference type="SUPFAM" id="SSF55331">
    <property type="entry name" value="Tautomerase/MIF"/>
    <property type="match status" value="1"/>
</dbReference>
<dbReference type="GO" id="GO:0016853">
    <property type="term" value="F:isomerase activity"/>
    <property type="evidence" value="ECO:0007669"/>
    <property type="project" value="UniProtKB-KW"/>
</dbReference>
<dbReference type="EMBL" id="UAWL01000006">
    <property type="protein sequence ID" value="SQB99190.1"/>
    <property type="molecule type" value="Genomic_DNA"/>
</dbReference>
<reference evidence="3 4" key="1">
    <citation type="submission" date="2018-06" db="EMBL/GenBank/DDBJ databases">
        <authorList>
            <consortium name="Pathogen Informatics"/>
            <person name="Doyle S."/>
        </authorList>
    </citation>
    <scope>NUCLEOTIDE SEQUENCE [LARGE SCALE GENOMIC DNA]</scope>
    <source>
        <strain evidence="3 4">NCTC13102</strain>
    </source>
</reference>